<dbReference type="PROSITE" id="PS50048">
    <property type="entry name" value="ZN2_CY6_FUNGAL_2"/>
    <property type="match status" value="1"/>
</dbReference>
<feature type="domain" description="Zn(2)-C6 fungal-type" evidence="4">
    <location>
        <begin position="6"/>
        <end position="34"/>
    </location>
</feature>
<evidence type="ECO:0000313" key="5">
    <source>
        <dbReference type="EMBL" id="KXJ91159.1"/>
    </source>
</evidence>
<organism evidence="5 6">
    <name type="scientific">Microdochium bolleyi</name>
    <dbReference type="NCBI Taxonomy" id="196109"/>
    <lineage>
        <taxon>Eukaryota</taxon>
        <taxon>Fungi</taxon>
        <taxon>Dikarya</taxon>
        <taxon>Ascomycota</taxon>
        <taxon>Pezizomycotina</taxon>
        <taxon>Sordariomycetes</taxon>
        <taxon>Xylariomycetidae</taxon>
        <taxon>Xylariales</taxon>
        <taxon>Microdochiaceae</taxon>
        <taxon>Microdochium</taxon>
    </lineage>
</organism>
<dbReference type="EMBL" id="KQ964251">
    <property type="protein sequence ID" value="KXJ91159.1"/>
    <property type="molecule type" value="Genomic_DNA"/>
</dbReference>
<dbReference type="InterPro" id="IPR021858">
    <property type="entry name" value="Fun_TF"/>
</dbReference>
<evidence type="ECO:0000259" key="4">
    <source>
        <dbReference type="PROSITE" id="PS50048"/>
    </source>
</evidence>
<feature type="compositionally biased region" description="Polar residues" evidence="3">
    <location>
        <begin position="76"/>
        <end position="85"/>
    </location>
</feature>
<dbReference type="AlphaFoldDB" id="A0A136J244"/>
<comment type="subcellular location">
    <subcellularLocation>
        <location evidence="1">Nucleus</location>
    </subcellularLocation>
</comment>
<evidence type="ECO:0000256" key="1">
    <source>
        <dbReference type="ARBA" id="ARBA00004123"/>
    </source>
</evidence>
<dbReference type="InParanoid" id="A0A136J244"/>
<sequence length="640" mass="71485">METRKACHNCRRNRRRCDRSVPSCNKCHSLGQECLGYGQLFRWTDSIASRGHMKGKATFTKPKSGIELQRQDRRSQQPTWSQSKPFLNHSLIDPIFQDLDGPSKFYLHYYTSRLSTELVVHDHVGINPFKDLVPMSARHTFLRPIIIASSALHYSNLIRRAAPGDKPDSAASINALVHALHARHDAIKALQTVLERWQLEKLQGAPRVSQRTGPEIDAFLATVIFFINFALIDSDGGGWQAHLGAAGRLLIAQDAGPGFDASNHALKVQAPPVDEFEACLTALFPEMVSGKAPPLSTTTITSARQLTVRDYVASDAVAYYVWKNTLEALVASPSALATEGSSSGTTGGGSWELNPDDLLPILLRTEANCYHSCPAAILHLMLRTSRLVRHFKGRTSHIAQADRASPQWHDEEEEKLSMFMGLLHEGQNFDVEVWAANMSARNATDLGGHMPPELEMALRMHIANVYRATACLYILLATPGLYRFVERQRFQQPERQDLPTLPHTSELADLILSSLSLFEPTSPFFKYTTWPVFMAGVEAGRSGNRREWVLARLQSMYERCPWGMLKSAKDILVQIWAFRDQATASRVQKVEDTECEQDDNADTNASTAVVASSSPELLQADDDYDWLSKLRGIEIECLFV</sequence>
<evidence type="ECO:0000256" key="2">
    <source>
        <dbReference type="ARBA" id="ARBA00023242"/>
    </source>
</evidence>
<dbReference type="Gene3D" id="4.10.240.10">
    <property type="entry name" value="Zn(2)-C6 fungal-type DNA-binding domain"/>
    <property type="match status" value="1"/>
</dbReference>
<dbReference type="InterPro" id="IPR036864">
    <property type="entry name" value="Zn2-C6_fun-type_DNA-bd_sf"/>
</dbReference>
<dbReference type="Pfam" id="PF11951">
    <property type="entry name" value="Fungal_trans_2"/>
    <property type="match status" value="1"/>
</dbReference>
<gene>
    <name evidence="5" type="ORF">Micbo1qcDRAFT_69809</name>
</gene>
<dbReference type="GO" id="GO:0000976">
    <property type="term" value="F:transcription cis-regulatory region binding"/>
    <property type="evidence" value="ECO:0007669"/>
    <property type="project" value="TreeGrafter"/>
</dbReference>
<feature type="region of interest" description="Disordered" evidence="3">
    <location>
        <begin position="66"/>
        <end position="85"/>
    </location>
</feature>
<dbReference type="GO" id="GO:0008270">
    <property type="term" value="F:zinc ion binding"/>
    <property type="evidence" value="ECO:0007669"/>
    <property type="project" value="InterPro"/>
</dbReference>
<dbReference type="PROSITE" id="PS00463">
    <property type="entry name" value="ZN2_CY6_FUNGAL_1"/>
    <property type="match status" value="1"/>
</dbReference>
<proteinExistence type="predicted"/>
<name>A0A136J244_9PEZI</name>
<dbReference type="GO" id="GO:0005634">
    <property type="term" value="C:nucleus"/>
    <property type="evidence" value="ECO:0007669"/>
    <property type="project" value="UniProtKB-SubCell"/>
</dbReference>
<evidence type="ECO:0000313" key="6">
    <source>
        <dbReference type="Proteomes" id="UP000070501"/>
    </source>
</evidence>
<protein>
    <submittedName>
        <fullName evidence="5">Fungal-specific transcription factor domain-domain-containing protein</fullName>
    </submittedName>
</protein>
<dbReference type="STRING" id="196109.A0A136J244"/>
<keyword evidence="6" id="KW-1185">Reference proteome</keyword>
<dbReference type="Proteomes" id="UP000070501">
    <property type="component" value="Unassembled WGS sequence"/>
</dbReference>
<dbReference type="PANTHER" id="PTHR37534:SF51">
    <property type="entry name" value="ACRIFLAVINE SENSITIVITY CONTROL PROTEIN ACR-2"/>
    <property type="match status" value="1"/>
</dbReference>
<reference evidence="6" key="1">
    <citation type="submission" date="2016-02" db="EMBL/GenBank/DDBJ databases">
        <title>Draft genome sequence of Microdochium bolleyi, a fungal endophyte of beachgrass.</title>
        <authorList>
            <consortium name="DOE Joint Genome Institute"/>
            <person name="David A.S."/>
            <person name="May G."/>
            <person name="Haridas S."/>
            <person name="Lim J."/>
            <person name="Wang M."/>
            <person name="Labutti K."/>
            <person name="Lipzen A."/>
            <person name="Barry K."/>
            <person name="Grigoriev I.V."/>
        </authorList>
    </citation>
    <scope>NUCLEOTIDE SEQUENCE [LARGE SCALE GENOMIC DNA]</scope>
    <source>
        <strain evidence="6">J235TASD1</strain>
    </source>
</reference>
<dbReference type="SMART" id="SM00066">
    <property type="entry name" value="GAL4"/>
    <property type="match status" value="1"/>
</dbReference>
<dbReference type="InterPro" id="IPR001138">
    <property type="entry name" value="Zn2Cys6_DnaBD"/>
</dbReference>
<keyword evidence="2" id="KW-0539">Nucleus</keyword>
<dbReference type="GO" id="GO:0045944">
    <property type="term" value="P:positive regulation of transcription by RNA polymerase II"/>
    <property type="evidence" value="ECO:0007669"/>
    <property type="project" value="TreeGrafter"/>
</dbReference>
<dbReference type="SUPFAM" id="SSF57701">
    <property type="entry name" value="Zn2/Cys6 DNA-binding domain"/>
    <property type="match status" value="1"/>
</dbReference>
<evidence type="ECO:0000256" key="3">
    <source>
        <dbReference type="SAM" id="MobiDB-lite"/>
    </source>
</evidence>
<accession>A0A136J244</accession>
<dbReference type="PANTHER" id="PTHR37534">
    <property type="entry name" value="TRANSCRIPTIONAL ACTIVATOR PROTEIN UGA3"/>
    <property type="match status" value="1"/>
</dbReference>
<dbReference type="OrthoDB" id="5380854at2759"/>
<dbReference type="GO" id="GO:0000981">
    <property type="term" value="F:DNA-binding transcription factor activity, RNA polymerase II-specific"/>
    <property type="evidence" value="ECO:0007669"/>
    <property type="project" value="InterPro"/>
</dbReference>
<dbReference type="Pfam" id="PF00172">
    <property type="entry name" value="Zn_clus"/>
    <property type="match status" value="1"/>
</dbReference>